<comment type="similarity">
    <text evidence="2 12">Belongs to the RNA methyltransferase RsmE family.</text>
</comment>
<evidence type="ECO:0000256" key="9">
    <source>
        <dbReference type="ARBA" id="ARBA00022691"/>
    </source>
</evidence>
<dbReference type="SUPFAM" id="SSF88697">
    <property type="entry name" value="PUA domain-like"/>
    <property type="match status" value="1"/>
</dbReference>
<evidence type="ECO:0000256" key="10">
    <source>
        <dbReference type="ARBA" id="ARBA00025699"/>
    </source>
</evidence>
<dbReference type="GO" id="GO:0070042">
    <property type="term" value="F:rRNA (uridine-N3-)-methyltransferase activity"/>
    <property type="evidence" value="ECO:0007669"/>
    <property type="project" value="TreeGrafter"/>
</dbReference>
<dbReference type="AlphaFoldDB" id="A0A4Q7N7G6"/>
<keyword evidence="16" id="KW-1185">Reference proteome</keyword>
<evidence type="ECO:0000256" key="3">
    <source>
        <dbReference type="ARBA" id="ARBA00012328"/>
    </source>
</evidence>
<dbReference type="Pfam" id="PF04452">
    <property type="entry name" value="Methyltrans_RNA"/>
    <property type="match status" value="1"/>
</dbReference>
<dbReference type="PANTHER" id="PTHR30027:SF3">
    <property type="entry name" value="16S RRNA (URACIL(1498)-N(3))-METHYLTRANSFERASE"/>
    <property type="match status" value="1"/>
</dbReference>
<dbReference type="NCBIfam" id="NF008692">
    <property type="entry name" value="PRK11713.1-5"/>
    <property type="match status" value="1"/>
</dbReference>
<dbReference type="GO" id="GO:0070475">
    <property type="term" value="P:rRNA base methylation"/>
    <property type="evidence" value="ECO:0007669"/>
    <property type="project" value="TreeGrafter"/>
</dbReference>
<comment type="catalytic activity">
    <reaction evidence="11 12">
        <text>uridine(1498) in 16S rRNA + S-adenosyl-L-methionine = N(3)-methyluridine(1498) in 16S rRNA + S-adenosyl-L-homocysteine + H(+)</text>
        <dbReference type="Rhea" id="RHEA:42920"/>
        <dbReference type="Rhea" id="RHEA-COMP:10283"/>
        <dbReference type="Rhea" id="RHEA-COMP:10284"/>
        <dbReference type="ChEBI" id="CHEBI:15378"/>
        <dbReference type="ChEBI" id="CHEBI:57856"/>
        <dbReference type="ChEBI" id="CHEBI:59789"/>
        <dbReference type="ChEBI" id="CHEBI:65315"/>
        <dbReference type="ChEBI" id="CHEBI:74502"/>
        <dbReference type="EC" id="2.1.1.193"/>
    </reaction>
</comment>
<dbReference type="SUPFAM" id="SSF75217">
    <property type="entry name" value="alpha/beta knot"/>
    <property type="match status" value="1"/>
</dbReference>
<evidence type="ECO:0000256" key="5">
    <source>
        <dbReference type="ARBA" id="ARBA00022490"/>
    </source>
</evidence>
<evidence type="ECO:0000256" key="8">
    <source>
        <dbReference type="ARBA" id="ARBA00022679"/>
    </source>
</evidence>
<keyword evidence="5 12" id="KW-0963">Cytoplasm</keyword>
<dbReference type="EC" id="2.1.1.193" evidence="3 12"/>
<dbReference type="Gene3D" id="3.40.1280.10">
    <property type="match status" value="1"/>
</dbReference>
<keyword evidence="7 12" id="KW-0489">Methyltransferase</keyword>
<dbReference type="Gene3D" id="2.40.240.20">
    <property type="entry name" value="Hypothetical PUA domain-like, domain 1"/>
    <property type="match status" value="1"/>
</dbReference>
<protein>
    <recommendedName>
        <fullName evidence="4 12">Ribosomal RNA small subunit methyltransferase E</fullName>
        <ecNumber evidence="3 12">2.1.1.193</ecNumber>
    </recommendedName>
</protein>
<keyword evidence="9 12" id="KW-0949">S-adenosyl-L-methionine</keyword>
<dbReference type="InterPro" id="IPR006700">
    <property type="entry name" value="RsmE"/>
</dbReference>
<gene>
    <name evidence="15" type="ORF">EV675_4602</name>
</gene>
<dbReference type="GO" id="GO:0005737">
    <property type="term" value="C:cytoplasm"/>
    <property type="evidence" value="ECO:0007669"/>
    <property type="project" value="UniProtKB-SubCell"/>
</dbReference>
<comment type="caution">
    <text evidence="15">The sequence shown here is derived from an EMBL/GenBank/DDBJ whole genome shotgun (WGS) entry which is preliminary data.</text>
</comment>
<evidence type="ECO:0000256" key="4">
    <source>
        <dbReference type="ARBA" id="ARBA00013673"/>
    </source>
</evidence>
<evidence type="ECO:0000256" key="11">
    <source>
        <dbReference type="ARBA" id="ARBA00047944"/>
    </source>
</evidence>
<evidence type="ECO:0000313" key="16">
    <source>
        <dbReference type="Proteomes" id="UP000292445"/>
    </source>
</evidence>
<dbReference type="PIRSF" id="PIRSF015601">
    <property type="entry name" value="MTase_slr0722"/>
    <property type="match status" value="1"/>
</dbReference>
<dbReference type="EMBL" id="SGXC01000003">
    <property type="protein sequence ID" value="RZS77963.1"/>
    <property type="molecule type" value="Genomic_DNA"/>
</dbReference>
<dbReference type="NCBIfam" id="TIGR00046">
    <property type="entry name" value="RsmE family RNA methyltransferase"/>
    <property type="match status" value="1"/>
</dbReference>
<evidence type="ECO:0000259" key="14">
    <source>
        <dbReference type="Pfam" id="PF20260"/>
    </source>
</evidence>
<feature type="domain" description="Ribosomal RNA small subunit methyltransferase E PUA-like" evidence="14">
    <location>
        <begin position="33"/>
        <end position="70"/>
    </location>
</feature>
<evidence type="ECO:0000256" key="2">
    <source>
        <dbReference type="ARBA" id="ARBA00005528"/>
    </source>
</evidence>
<name>A0A4Q7N7G6_9BURK</name>
<dbReference type="InterPro" id="IPR046887">
    <property type="entry name" value="RsmE_PUA-like"/>
</dbReference>
<reference evidence="15 16" key="1">
    <citation type="submission" date="2019-02" db="EMBL/GenBank/DDBJ databases">
        <title>Genomic Encyclopedia of Type Strains, Phase IV (KMG-IV): sequencing the most valuable type-strain genomes for metagenomic binning, comparative biology and taxonomic classification.</title>
        <authorList>
            <person name="Goeker M."/>
        </authorList>
    </citation>
    <scope>NUCLEOTIDE SEQUENCE [LARGE SCALE GENOMIC DNA]</scope>
    <source>
        <strain evidence="15 16">K24</strain>
    </source>
</reference>
<organism evidence="15 16">
    <name type="scientific">Pigmentiphaga kullae</name>
    <dbReference type="NCBI Taxonomy" id="151784"/>
    <lineage>
        <taxon>Bacteria</taxon>
        <taxon>Pseudomonadati</taxon>
        <taxon>Pseudomonadota</taxon>
        <taxon>Betaproteobacteria</taxon>
        <taxon>Burkholderiales</taxon>
        <taxon>Alcaligenaceae</taxon>
        <taxon>Pigmentiphaga</taxon>
    </lineage>
</organism>
<sequence length="258" mass="28035">MLVKSYIALSSMPLPRFHVDLPLQAGARLALPAPIAHHALRVLRLRDGQEIVLFDGRGGQYPARLEVDGRTAAAQLGAHDPREAELPGRIVLAQAIPSGDKMDWVVEKAVEVGAHAIQPLAAARSILKLSGERLEKRVQHWQRVAIAACEQCGRNRVPAVAAPLTPEQWLSRPAPDGTLRVFCDPDAEVRLTEWLGDLPSPPADLELLVGPEGGWSPEEYALATRHGVRAVRFGDRILRTETAGTALISALSAKLDWI</sequence>
<evidence type="ECO:0000313" key="15">
    <source>
        <dbReference type="EMBL" id="RZS77963.1"/>
    </source>
</evidence>
<dbReference type="Proteomes" id="UP000292445">
    <property type="component" value="Unassembled WGS sequence"/>
</dbReference>
<dbReference type="InterPro" id="IPR046886">
    <property type="entry name" value="RsmE_MTase_dom"/>
</dbReference>
<dbReference type="InterPro" id="IPR029028">
    <property type="entry name" value="Alpha/beta_knot_MTases"/>
</dbReference>
<feature type="domain" description="Ribosomal RNA small subunit methyltransferase E methyltransferase" evidence="13">
    <location>
        <begin position="85"/>
        <end position="251"/>
    </location>
</feature>
<dbReference type="CDD" id="cd18084">
    <property type="entry name" value="RsmE-like"/>
    <property type="match status" value="1"/>
</dbReference>
<evidence type="ECO:0000256" key="7">
    <source>
        <dbReference type="ARBA" id="ARBA00022603"/>
    </source>
</evidence>
<evidence type="ECO:0000256" key="12">
    <source>
        <dbReference type="PIRNR" id="PIRNR015601"/>
    </source>
</evidence>
<evidence type="ECO:0000256" key="1">
    <source>
        <dbReference type="ARBA" id="ARBA00004496"/>
    </source>
</evidence>
<keyword evidence="6 12" id="KW-0698">rRNA processing</keyword>
<evidence type="ECO:0000259" key="13">
    <source>
        <dbReference type="Pfam" id="PF04452"/>
    </source>
</evidence>
<comment type="subcellular location">
    <subcellularLocation>
        <location evidence="1 12">Cytoplasm</location>
    </subcellularLocation>
</comment>
<dbReference type="InterPro" id="IPR015947">
    <property type="entry name" value="PUA-like_sf"/>
</dbReference>
<dbReference type="Pfam" id="PF20260">
    <property type="entry name" value="PUA_4"/>
    <property type="match status" value="1"/>
</dbReference>
<proteinExistence type="inferred from homology"/>
<keyword evidence="8 12" id="KW-0808">Transferase</keyword>
<accession>A0A4Q7N7G6</accession>
<dbReference type="PANTHER" id="PTHR30027">
    <property type="entry name" value="RIBOSOMAL RNA SMALL SUBUNIT METHYLTRANSFERASE E"/>
    <property type="match status" value="1"/>
</dbReference>
<evidence type="ECO:0000256" key="6">
    <source>
        <dbReference type="ARBA" id="ARBA00022552"/>
    </source>
</evidence>
<comment type="function">
    <text evidence="10 12">Specifically methylates the N3 position of the uracil ring of uridine 1498 (m3U1498) in 16S rRNA. Acts on the fully assembled 30S ribosomal subunit.</text>
</comment>
<dbReference type="InterPro" id="IPR029026">
    <property type="entry name" value="tRNA_m1G_MTases_N"/>
</dbReference>